<comment type="caution">
    <text evidence="1">The sequence shown here is derived from an EMBL/GenBank/DDBJ whole genome shotgun (WGS) entry which is preliminary data.</text>
</comment>
<dbReference type="EMBL" id="JACHVP010000005">
    <property type="protein sequence ID" value="MBB2969012.1"/>
    <property type="molecule type" value="Genomic_DNA"/>
</dbReference>
<name>A0A7W4UZH7_LEIAQ</name>
<evidence type="ECO:0000313" key="1">
    <source>
        <dbReference type="EMBL" id="MBB2969012.1"/>
    </source>
</evidence>
<dbReference type="Proteomes" id="UP000538196">
    <property type="component" value="Unassembled WGS sequence"/>
</dbReference>
<dbReference type="InterPro" id="IPR011990">
    <property type="entry name" value="TPR-like_helical_dom_sf"/>
</dbReference>
<dbReference type="InterPro" id="IPR019734">
    <property type="entry name" value="TPR_rpt"/>
</dbReference>
<keyword evidence="2" id="KW-1185">Reference proteome</keyword>
<dbReference type="RefSeq" id="WP_021758117.1">
    <property type="nucleotide sequence ID" value="NZ_JACHVP010000005.1"/>
</dbReference>
<dbReference type="Gene3D" id="1.25.40.10">
    <property type="entry name" value="Tetratricopeptide repeat domain"/>
    <property type="match status" value="1"/>
</dbReference>
<sequence>MRERVDLRAAGARLDELGNLRSMSALNEKTVLLRLLGRLDEALTIGTEAVRQARFTGDREQLIGARIRRAQVLQYLGKYDEAVVELSDCVTETRGREWTALEAFAIQSRGKVYFDMKDYDNALSDMTAAVFLREKLGASPAEIEGALLAVAVVQSLSEAQRDQPTRDEQRHDEQG</sequence>
<accession>A0A7W4UZH7</accession>
<dbReference type="AlphaFoldDB" id="A0A7W4UZH7"/>
<protein>
    <submittedName>
        <fullName evidence="1">Tetratricopeptide (TPR) repeat protein</fullName>
    </submittedName>
</protein>
<gene>
    <name evidence="1" type="ORF">FHX33_003794</name>
</gene>
<organism evidence="1 2">
    <name type="scientific">Leifsonia aquatica</name>
    <name type="common">Corynebacterium aquaticum</name>
    <dbReference type="NCBI Taxonomy" id="144185"/>
    <lineage>
        <taxon>Bacteria</taxon>
        <taxon>Bacillati</taxon>
        <taxon>Actinomycetota</taxon>
        <taxon>Actinomycetes</taxon>
        <taxon>Micrococcales</taxon>
        <taxon>Microbacteriaceae</taxon>
        <taxon>Leifsonia</taxon>
    </lineage>
</organism>
<proteinExistence type="predicted"/>
<dbReference type="SUPFAM" id="SSF48452">
    <property type="entry name" value="TPR-like"/>
    <property type="match status" value="1"/>
</dbReference>
<evidence type="ECO:0000313" key="2">
    <source>
        <dbReference type="Proteomes" id="UP000538196"/>
    </source>
</evidence>
<dbReference type="Pfam" id="PF13181">
    <property type="entry name" value="TPR_8"/>
    <property type="match status" value="1"/>
</dbReference>
<reference evidence="1 2" key="1">
    <citation type="submission" date="2020-08" db="EMBL/GenBank/DDBJ databases">
        <title>Sequencing the genomes of 1000 actinobacteria strains.</title>
        <authorList>
            <person name="Klenk H.-P."/>
        </authorList>
    </citation>
    <scope>NUCLEOTIDE SEQUENCE [LARGE SCALE GENOMIC DNA]</scope>
    <source>
        <strain evidence="1 2">DSM 20146</strain>
    </source>
</reference>